<reference evidence="5" key="1">
    <citation type="journal article" date="2013" name="Mol. Plant Microbe Interact.">
        <title>Global aspects of pacC regulation of pathogenicity genes in Colletotrichum gloeosporioides as revealed by transcriptome analysis.</title>
        <authorList>
            <person name="Alkan N."/>
            <person name="Meng X."/>
            <person name="Friedlander G."/>
            <person name="Reuveni E."/>
            <person name="Sukno S."/>
            <person name="Sherman A."/>
            <person name="Thon M."/>
            <person name="Fluhr R."/>
            <person name="Prusky D."/>
        </authorList>
    </citation>
    <scope>NUCLEOTIDE SEQUENCE [LARGE SCALE GENOMIC DNA]</scope>
    <source>
        <strain evidence="5">Cg-14</strain>
    </source>
</reference>
<feature type="repeat" description="WD" evidence="3">
    <location>
        <begin position="515"/>
        <end position="556"/>
    </location>
</feature>
<dbReference type="InterPro" id="IPR015943">
    <property type="entry name" value="WD40/YVTN_repeat-like_dom_sf"/>
</dbReference>
<feature type="repeat" description="WD" evidence="3">
    <location>
        <begin position="431"/>
        <end position="472"/>
    </location>
</feature>
<evidence type="ECO:0000313" key="4">
    <source>
        <dbReference type="EMBL" id="EQB58111.1"/>
    </source>
</evidence>
<dbReference type="CDD" id="cd00200">
    <property type="entry name" value="WD40"/>
    <property type="match status" value="1"/>
</dbReference>
<dbReference type="PANTHER" id="PTHR19848:SF8">
    <property type="entry name" value="F-BOX AND WD REPEAT DOMAIN CONTAINING 7"/>
    <property type="match status" value="1"/>
</dbReference>
<dbReference type="SMART" id="SM00320">
    <property type="entry name" value="WD40"/>
    <property type="match status" value="6"/>
</dbReference>
<dbReference type="PROSITE" id="PS50294">
    <property type="entry name" value="WD_REPEATS_REGION"/>
    <property type="match status" value="3"/>
</dbReference>
<sequence>MLFQDSNSLGVLGAMLTGILSNNRDAKIAIVIDALDECDTGLDQLLRLLVQLSNSTRTVVSSRNWPNIANGLSVAREKLHIVLEKNDDKVSGAVGVYIRRKVDHLATLKGYDQKTYNEVSTYLRYWANGTFLWVSLVCQQLADNKISAADSYSILRSYPKELDELYRRIMAQISLLRPERSYICFKMLSLLCNCCYPIDLSGLAFILETGLSLEQITKECRGLLVFQSSAVYFVHQSAKEFLLRESPKTNVFSGSGYQHTWVLKRLIHAMSTSLGRNMIDTFRAGTPMALLQYACVYWIDHFIKSDPNSQEQQDIVCSFLEEHFLHWVEALSRLQFLFKGIDGLLALWKACKASAIEPGSTKFIRLIWDALRFLRRFREGIEKSPIEAYRSALFFSPEQSIIRNLFVDKEPAGLEVVATVKSEWGSCLQSLEAQSKAALPIAFSPHGSMLASAFNKRFIALWRADTGAYIRYLQGHSTDITSLTYAKDGITIVSGSAGGSIRLWNAVQGHCKGLLMGHSAAVLVVALDEQGEVLVSGSQDRTIKFWDTMTGACRQTIEGVEGGKLAVSSNKQIFAFPLAAGEIELWNAKTVVRFKTLRRHTGEVQVMALSSNGEKVACASYEHLMVWDLKDRPLQFRRKVNKQISAMVFSADDTRLATNWGAHGIKLWNSKAHGLKILQTYGGPFHSLLFTPDGTMLASSATDGTVKLWSLENDSGHQDTSATISTSSSEDVTLSSELSNRDESPARHTSLWRLMLPFPSIQPQTCNTFATIISSVSLLWCSLLMEQKLW</sequence>
<dbReference type="HOGENOM" id="CLU_000288_6_16_1"/>
<protein>
    <submittedName>
        <fullName evidence="4">Uncharacterized protein</fullName>
    </submittedName>
</protein>
<dbReference type="AlphaFoldDB" id="T0M3I9"/>
<name>T0M3I9_COLGC</name>
<dbReference type="Gene3D" id="2.130.10.10">
    <property type="entry name" value="YVTN repeat-like/Quinoprotein amine dehydrogenase"/>
    <property type="match status" value="2"/>
</dbReference>
<dbReference type="STRING" id="1237896.T0M3I9"/>
<accession>T0M3I9</accession>
<dbReference type="PRINTS" id="PR00320">
    <property type="entry name" value="GPROTEINBRPT"/>
</dbReference>
<dbReference type="InterPro" id="IPR001680">
    <property type="entry name" value="WD40_rpt"/>
</dbReference>
<dbReference type="PROSITE" id="PS50082">
    <property type="entry name" value="WD_REPEATS_2"/>
    <property type="match status" value="4"/>
</dbReference>
<feature type="repeat" description="WD" evidence="3">
    <location>
        <begin position="678"/>
        <end position="719"/>
    </location>
</feature>
<dbReference type="EMBL" id="AMYD01000359">
    <property type="protein sequence ID" value="EQB58111.1"/>
    <property type="molecule type" value="Genomic_DNA"/>
</dbReference>
<organism evidence="4 5">
    <name type="scientific">Colletotrichum gloeosporioides (strain Cg-14)</name>
    <name type="common">Anthracnose fungus</name>
    <name type="synonym">Glomerella cingulata</name>
    <dbReference type="NCBI Taxonomy" id="1237896"/>
    <lineage>
        <taxon>Eukaryota</taxon>
        <taxon>Fungi</taxon>
        <taxon>Dikarya</taxon>
        <taxon>Ascomycota</taxon>
        <taxon>Pezizomycotina</taxon>
        <taxon>Sordariomycetes</taxon>
        <taxon>Hypocreomycetidae</taxon>
        <taxon>Glomerellales</taxon>
        <taxon>Glomerellaceae</taxon>
        <taxon>Colletotrichum</taxon>
        <taxon>Colletotrichum gloeosporioides species complex</taxon>
    </lineage>
</organism>
<dbReference type="Proteomes" id="UP000015530">
    <property type="component" value="Unassembled WGS sequence"/>
</dbReference>
<dbReference type="OMA" id="CQATETG"/>
<keyword evidence="1 3" id="KW-0853">WD repeat</keyword>
<comment type="caution">
    <text evidence="4">The sequence shown here is derived from an EMBL/GenBank/DDBJ whole genome shotgun (WGS) entry which is preliminary data.</text>
</comment>
<proteinExistence type="predicted"/>
<feature type="repeat" description="WD" evidence="3">
    <location>
        <begin position="473"/>
        <end position="505"/>
    </location>
</feature>
<dbReference type="InterPro" id="IPR020472">
    <property type="entry name" value="WD40_PAC1"/>
</dbReference>
<dbReference type="SUPFAM" id="SSF50978">
    <property type="entry name" value="WD40 repeat-like"/>
    <property type="match status" value="1"/>
</dbReference>
<keyword evidence="2" id="KW-0677">Repeat</keyword>
<dbReference type="OrthoDB" id="538223at2759"/>
<dbReference type="PANTHER" id="PTHR19848">
    <property type="entry name" value="WD40 REPEAT PROTEIN"/>
    <property type="match status" value="1"/>
</dbReference>
<dbReference type="Pfam" id="PF00400">
    <property type="entry name" value="WD40"/>
    <property type="match status" value="3"/>
</dbReference>
<evidence type="ECO:0000256" key="3">
    <source>
        <dbReference type="PROSITE-ProRule" id="PRU00221"/>
    </source>
</evidence>
<dbReference type="InterPro" id="IPR036322">
    <property type="entry name" value="WD40_repeat_dom_sf"/>
</dbReference>
<gene>
    <name evidence="4" type="ORF">CGLO_01684</name>
</gene>
<evidence type="ECO:0000313" key="5">
    <source>
        <dbReference type="Proteomes" id="UP000015530"/>
    </source>
</evidence>
<evidence type="ECO:0000256" key="2">
    <source>
        <dbReference type="ARBA" id="ARBA00022737"/>
    </source>
</evidence>
<evidence type="ECO:0000256" key="1">
    <source>
        <dbReference type="ARBA" id="ARBA00022574"/>
    </source>
</evidence>